<dbReference type="EMBL" id="JANUBB010000009">
    <property type="protein sequence ID" value="MCS3952440.1"/>
    <property type="molecule type" value="Genomic_DNA"/>
</dbReference>
<dbReference type="SUPFAM" id="SSF53271">
    <property type="entry name" value="PRTase-like"/>
    <property type="match status" value="1"/>
</dbReference>
<evidence type="ECO:0000313" key="4">
    <source>
        <dbReference type="Proteomes" id="UP001155010"/>
    </source>
</evidence>
<feature type="region of interest" description="Disordered" evidence="2">
    <location>
        <begin position="161"/>
        <end position="180"/>
    </location>
</feature>
<dbReference type="CDD" id="cd06223">
    <property type="entry name" value="PRTases_typeI"/>
    <property type="match status" value="1"/>
</dbReference>
<dbReference type="PANTHER" id="PTHR47505">
    <property type="entry name" value="DNA UTILIZATION PROTEIN YHGH"/>
    <property type="match status" value="1"/>
</dbReference>
<dbReference type="Gene3D" id="3.40.50.2020">
    <property type="match status" value="1"/>
</dbReference>
<comment type="caution">
    <text evidence="3">The sequence shown here is derived from an EMBL/GenBank/DDBJ whole genome shotgun (WGS) entry which is preliminary data.</text>
</comment>
<dbReference type="InterPro" id="IPR029057">
    <property type="entry name" value="PRTase-like"/>
</dbReference>
<evidence type="ECO:0000313" key="3">
    <source>
        <dbReference type="EMBL" id="MCS3952440.1"/>
    </source>
</evidence>
<proteinExistence type="inferred from homology"/>
<organism evidence="3 4">
    <name type="scientific">Salinibacter ruber</name>
    <dbReference type="NCBI Taxonomy" id="146919"/>
    <lineage>
        <taxon>Bacteria</taxon>
        <taxon>Pseudomonadati</taxon>
        <taxon>Rhodothermota</taxon>
        <taxon>Rhodothermia</taxon>
        <taxon>Rhodothermales</taxon>
        <taxon>Salinibacteraceae</taxon>
        <taxon>Salinibacter</taxon>
    </lineage>
</organism>
<sequence>MSDRPSVSSSIVRFVRDCARGLLDVAYPPRCLGCGGRAESPQLPLCPTCVRSLERAPEVEVTARLDRLPIGTSIFDEALALWVFDKGGTLQAVQHALKYQNRPRYGVPLGRLMGEAFAERHPTPDGVVPVPLHRTRQLERGYNQSAALAEGVAEALSCPGRPDLLARPHPTRSQTGLSREERWRNVRDSFSADPAAADGHWLLVDDVLTTGATAVAAGQTLAGAGADALDLMTLGLARQ</sequence>
<dbReference type="InterPro" id="IPR051910">
    <property type="entry name" value="ComF/GntX_DNA_util-trans"/>
</dbReference>
<gene>
    <name evidence="3" type="ORF">GGP83_002407</name>
</gene>
<evidence type="ECO:0000256" key="1">
    <source>
        <dbReference type="ARBA" id="ARBA00008007"/>
    </source>
</evidence>
<accession>A0A9X2QVH8</accession>
<protein>
    <submittedName>
        <fullName evidence="3">ComF family protein</fullName>
    </submittedName>
</protein>
<dbReference type="PANTHER" id="PTHR47505:SF1">
    <property type="entry name" value="DNA UTILIZATION PROTEIN YHGH"/>
    <property type="match status" value="1"/>
</dbReference>
<dbReference type="AlphaFoldDB" id="A0A9X2QVH8"/>
<dbReference type="Proteomes" id="UP001155010">
    <property type="component" value="Unassembled WGS sequence"/>
</dbReference>
<reference evidence="3" key="1">
    <citation type="submission" date="2022-08" db="EMBL/GenBank/DDBJ databases">
        <title>Genomic Encyclopedia of Type Strains, Phase V (KMG-V): Genome sequencing to study the core and pangenomes of soil and plant-associated prokaryotes.</title>
        <authorList>
            <person name="Whitman W."/>
        </authorList>
    </citation>
    <scope>NUCLEOTIDE SEQUENCE</scope>
    <source>
        <strain evidence="3">SP2017</strain>
    </source>
</reference>
<evidence type="ECO:0000256" key="2">
    <source>
        <dbReference type="SAM" id="MobiDB-lite"/>
    </source>
</evidence>
<dbReference type="InterPro" id="IPR000836">
    <property type="entry name" value="PRTase_dom"/>
</dbReference>
<name>A0A9X2QVH8_9BACT</name>
<dbReference type="RefSeq" id="WP_259056893.1">
    <property type="nucleotide sequence ID" value="NZ_JANTZA010000006.1"/>
</dbReference>
<comment type="similarity">
    <text evidence="1">Belongs to the ComF/GntX family.</text>
</comment>